<evidence type="ECO:0000259" key="4">
    <source>
        <dbReference type="Pfam" id="PF02872"/>
    </source>
</evidence>
<evidence type="ECO:0000256" key="2">
    <source>
        <dbReference type="RuleBase" id="RU362119"/>
    </source>
</evidence>
<comment type="caution">
    <text evidence="5">The sequence shown here is derived from an EMBL/GenBank/DDBJ whole genome shotgun (WGS) entry which is preliminary data.</text>
</comment>
<dbReference type="EMBL" id="SLXK01000067">
    <property type="protein sequence ID" value="TCP19130.1"/>
    <property type="molecule type" value="Genomic_DNA"/>
</dbReference>
<evidence type="ECO:0000313" key="5">
    <source>
        <dbReference type="EMBL" id="TCP19130.1"/>
    </source>
</evidence>
<dbReference type="GO" id="GO:0008768">
    <property type="term" value="F:UDP-sugar diphosphatase activity"/>
    <property type="evidence" value="ECO:0007669"/>
    <property type="project" value="TreeGrafter"/>
</dbReference>
<dbReference type="PIRSF" id="PIRSF036361">
    <property type="entry name" value="YunD"/>
    <property type="match status" value="1"/>
</dbReference>
<dbReference type="InterPro" id="IPR006179">
    <property type="entry name" value="5_nucleotidase/apyrase"/>
</dbReference>
<dbReference type="SUPFAM" id="SSF55816">
    <property type="entry name" value="5'-nucleotidase (syn. UDP-sugar hydrolase), C-terminal domain"/>
    <property type="match status" value="1"/>
</dbReference>
<evidence type="ECO:0000259" key="3">
    <source>
        <dbReference type="Pfam" id="PF00149"/>
    </source>
</evidence>
<evidence type="ECO:0000256" key="1">
    <source>
        <dbReference type="ARBA" id="ARBA00022729"/>
    </source>
</evidence>
<dbReference type="Gene3D" id="3.90.780.10">
    <property type="entry name" value="5'-Nucleotidase, C-terminal domain"/>
    <property type="match status" value="1"/>
</dbReference>
<dbReference type="InterPro" id="IPR029052">
    <property type="entry name" value="Metallo-depent_PP-like"/>
</dbReference>
<reference evidence="5 6" key="1">
    <citation type="submission" date="2019-03" db="EMBL/GenBank/DDBJ databases">
        <title>Genomic Encyclopedia of Type Strains, Phase IV (KMG-IV): sequencing the most valuable type-strain genomes for metagenomic binning, comparative biology and taxonomic classification.</title>
        <authorList>
            <person name="Goeker M."/>
        </authorList>
    </citation>
    <scope>NUCLEOTIDE SEQUENCE [LARGE SCALE GENOMIC DNA]</scope>
    <source>
        <strain evidence="5 6">DSM 19377</strain>
    </source>
</reference>
<dbReference type="RefSeq" id="WP_132748511.1">
    <property type="nucleotide sequence ID" value="NZ_SLXK01000067.1"/>
</dbReference>
<evidence type="ECO:0000313" key="6">
    <source>
        <dbReference type="Proteomes" id="UP000295416"/>
    </source>
</evidence>
<dbReference type="InterPro" id="IPR011240">
    <property type="entry name" value="Pesterase_YunD"/>
</dbReference>
<feature type="domain" description="5'-Nucleotidase C-terminal" evidence="4">
    <location>
        <begin position="283"/>
        <end position="422"/>
    </location>
</feature>
<keyword evidence="1" id="KW-0732">Signal</keyword>
<dbReference type="SUPFAM" id="SSF56300">
    <property type="entry name" value="Metallo-dependent phosphatases"/>
    <property type="match status" value="1"/>
</dbReference>
<dbReference type="PANTHER" id="PTHR11575">
    <property type="entry name" value="5'-NUCLEOTIDASE-RELATED"/>
    <property type="match status" value="1"/>
</dbReference>
<protein>
    <submittedName>
        <fullName evidence="5">2',3'-cyclic-nucleotide 2'-phosphodiesterase (5'-nucleotidase family)</fullName>
    </submittedName>
</protein>
<comment type="similarity">
    <text evidence="2">Belongs to the 5'-nucleotidase family.</text>
</comment>
<gene>
    <name evidence="5" type="ORF">EV207_1678</name>
</gene>
<organism evidence="5 6">
    <name type="scientific">Scopulibacillus darangshiensis</name>
    <dbReference type="NCBI Taxonomy" id="442528"/>
    <lineage>
        <taxon>Bacteria</taxon>
        <taxon>Bacillati</taxon>
        <taxon>Bacillota</taxon>
        <taxon>Bacilli</taxon>
        <taxon>Bacillales</taxon>
        <taxon>Sporolactobacillaceae</taxon>
        <taxon>Scopulibacillus</taxon>
    </lineage>
</organism>
<dbReference type="InterPro" id="IPR004843">
    <property type="entry name" value="Calcineurin-like_PHP"/>
</dbReference>
<dbReference type="Pfam" id="PF00149">
    <property type="entry name" value="Metallophos"/>
    <property type="match status" value="1"/>
</dbReference>
<dbReference type="GO" id="GO:0000166">
    <property type="term" value="F:nucleotide binding"/>
    <property type="evidence" value="ECO:0007669"/>
    <property type="project" value="UniProtKB-KW"/>
</dbReference>
<keyword evidence="6" id="KW-1185">Reference proteome</keyword>
<keyword evidence="2" id="KW-0547">Nucleotide-binding</keyword>
<dbReference type="GO" id="GO:0008253">
    <property type="term" value="F:5'-nucleotidase activity"/>
    <property type="evidence" value="ECO:0007669"/>
    <property type="project" value="TreeGrafter"/>
</dbReference>
<keyword evidence="2" id="KW-0378">Hydrolase</keyword>
<dbReference type="PANTHER" id="PTHR11575:SF23">
    <property type="entry name" value="5-NUCLEOTIDASE FAMILY PROTEIN"/>
    <property type="match status" value="1"/>
</dbReference>
<feature type="domain" description="Calcineurin-like phosphoesterase" evidence="3">
    <location>
        <begin position="5"/>
        <end position="203"/>
    </location>
</feature>
<dbReference type="GO" id="GO:0030288">
    <property type="term" value="C:outer membrane-bounded periplasmic space"/>
    <property type="evidence" value="ECO:0007669"/>
    <property type="project" value="TreeGrafter"/>
</dbReference>
<dbReference type="AlphaFoldDB" id="A0A4R2NDB4"/>
<dbReference type="InterPro" id="IPR008334">
    <property type="entry name" value="5'-Nucleotdase_C"/>
</dbReference>
<proteinExistence type="inferred from homology"/>
<dbReference type="GO" id="GO:0009166">
    <property type="term" value="P:nucleotide catabolic process"/>
    <property type="evidence" value="ECO:0007669"/>
    <property type="project" value="InterPro"/>
</dbReference>
<dbReference type="CDD" id="cd00845">
    <property type="entry name" value="MPP_UshA_N_like"/>
    <property type="match status" value="1"/>
</dbReference>
<dbReference type="Pfam" id="PF02872">
    <property type="entry name" value="5_nucleotid_C"/>
    <property type="match status" value="1"/>
</dbReference>
<dbReference type="OrthoDB" id="9793179at2"/>
<name>A0A4R2NDB4_9BACL</name>
<dbReference type="Gene3D" id="3.60.21.10">
    <property type="match status" value="1"/>
</dbReference>
<sequence length="461" mass="52036">MIKLHFYHTNDLHSHFDHWASLVTCLNQLRQKHADDGDPYLVLDLGDHMDRFNPLTEGTMGKGNVTLLNEAGYDYITIGNNEGVTLTKDALSAAYQDRSFKILLANLYDLNGERPEWCHPYTIYNINGVKVGMTAVTAPFVPFYSRLGWDIRDPFTELKEIMKILRQEADVIVLMSHAGLPFDKRAAEEIEGIDVILGAHTHHLLENGLRVGPVLIAQTGKFGHYLGHVAISYDEVSQKVIQKEASIIPLDQEPDQDTDELLSHITRDGATQLQKVVATLDYQMHTEWFGDSELPLLMAEALREWCQGDIGMVNAGVILEDLEAGEVTKADIHRICPHPINPCKVPLKGEQIKAMVEKGIAKDFQTYELKGFGFRGKVLGKLVFSGLTYRLSDENDVCIKDIKINGELIDMGKIYSVATTDMFTFGKLLTEVKLAKQKDYYLPEMLRDLLAWKLKEDRHSH</sequence>
<dbReference type="Proteomes" id="UP000295416">
    <property type="component" value="Unassembled WGS sequence"/>
</dbReference>
<dbReference type="InterPro" id="IPR036907">
    <property type="entry name" value="5'-Nucleotdase_C_sf"/>
</dbReference>
<dbReference type="PRINTS" id="PR01607">
    <property type="entry name" value="APYRASEFAMLY"/>
</dbReference>
<accession>A0A4R2NDB4</accession>